<reference evidence="1" key="1">
    <citation type="submission" date="2023-07" db="EMBL/GenBank/DDBJ databases">
        <title>Two novel species in the genus Flavivirga.</title>
        <authorList>
            <person name="Kwon K."/>
        </authorList>
    </citation>
    <scope>NUCLEOTIDE SEQUENCE</scope>
    <source>
        <strain evidence="1">KACC 14158</strain>
    </source>
</reference>
<protein>
    <submittedName>
        <fullName evidence="1">Uncharacterized protein</fullName>
    </submittedName>
</protein>
<organism evidence="1 2">
    <name type="scientific">Flavivirga jejuensis</name>
    <dbReference type="NCBI Taxonomy" id="870487"/>
    <lineage>
        <taxon>Bacteria</taxon>
        <taxon>Pseudomonadati</taxon>
        <taxon>Bacteroidota</taxon>
        <taxon>Flavobacteriia</taxon>
        <taxon>Flavobacteriales</taxon>
        <taxon>Flavobacteriaceae</taxon>
        <taxon>Flavivirga</taxon>
    </lineage>
</organism>
<evidence type="ECO:0000313" key="1">
    <source>
        <dbReference type="EMBL" id="MDO5977176.1"/>
    </source>
</evidence>
<comment type="caution">
    <text evidence="1">The sequence shown here is derived from an EMBL/GenBank/DDBJ whole genome shotgun (WGS) entry which is preliminary data.</text>
</comment>
<dbReference type="RefSeq" id="WP_303304504.1">
    <property type="nucleotide sequence ID" value="NZ_BAABDA010000058.1"/>
</dbReference>
<keyword evidence="2" id="KW-1185">Reference proteome</keyword>
<proteinExistence type="predicted"/>
<gene>
    <name evidence="1" type="ORF">Q4Q40_23520</name>
</gene>
<sequence length="413" mass="47663">MNFKKNIVLITCLFFIKISAQLKIEDSHSSKELYSFSLIDGSNLLTMKQANENYLSANRILTKLIDNDESKIDEIFKFSASFLGLIITHEEGHRSVLTNLEIGSISQPFSIFDGVAYVKGVTDETLINLRQNNFQDYIRLHTGGLESDYSITHRTESLIALELDDYKNLEIDYLTHKFSHIGYFLTALIPKLSPNLKEEDNELERDIVGHDIFGAIRHLHRPDMEFYRYTNFGDLTKEEKQFINKVSILSLLNIANPIVFGKSNFKINEKLKINAGLGYTLAPFGGFIDENFWFIFKDRIRIHSYLRQFHNKDNWFLGGGINLLNYSFHQDKLLLNCGMNFWSQPKNLSFIEEKGDFGYGGNLNLGYKVYNTKNNKQSIYLNTGLSYKEVGFIPEYASLDENTKLNFGFSLLW</sequence>
<dbReference type="EMBL" id="JAUOEL010000013">
    <property type="protein sequence ID" value="MDO5977176.1"/>
    <property type="molecule type" value="Genomic_DNA"/>
</dbReference>
<accession>A0ABT8WVG5</accession>
<dbReference type="Proteomes" id="UP001176806">
    <property type="component" value="Unassembled WGS sequence"/>
</dbReference>
<evidence type="ECO:0000313" key="2">
    <source>
        <dbReference type="Proteomes" id="UP001176806"/>
    </source>
</evidence>
<name>A0ABT8WVG5_9FLAO</name>